<organism evidence="2 3">
    <name type="scientific">Massilia cavernae</name>
    <dbReference type="NCBI Taxonomy" id="2320864"/>
    <lineage>
        <taxon>Bacteria</taxon>
        <taxon>Pseudomonadati</taxon>
        <taxon>Pseudomonadota</taxon>
        <taxon>Betaproteobacteria</taxon>
        <taxon>Burkholderiales</taxon>
        <taxon>Oxalobacteraceae</taxon>
        <taxon>Telluria group</taxon>
        <taxon>Massilia</taxon>
    </lineage>
</organism>
<name>A0A418XFI0_9BURK</name>
<dbReference type="GO" id="GO:0005886">
    <property type="term" value="C:plasma membrane"/>
    <property type="evidence" value="ECO:0007669"/>
    <property type="project" value="TreeGrafter"/>
</dbReference>
<proteinExistence type="predicted"/>
<keyword evidence="1" id="KW-0472">Membrane</keyword>
<dbReference type="PANTHER" id="PTHR38442:SF1">
    <property type="entry name" value="INNER MEMBRANE PROTEIN"/>
    <property type="match status" value="1"/>
</dbReference>
<comment type="caution">
    <text evidence="2">The sequence shown here is derived from an EMBL/GenBank/DDBJ whole genome shotgun (WGS) entry which is preliminary data.</text>
</comment>
<dbReference type="OrthoDB" id="9769590at2"/>
<dbReference type="InterPro" id="IPR007383">
    <property type="entry name" value="DUF445"/>
</dbReference>
<dbReference type="RefSeq" id="WP_119812622.1">
    <property type="nucleotide sequence ID" value="NZ_QYUP01000152.1"/>
</dbReference>
<dbReference type="Pfam" id="PF04286">
    <property type="entry name" value="DUF445"/>
    <property type="match status" value="1"/>
</dbReference>
<accession>A0A418XFI0</accession>
<evidence type="ECO:0000313" key="3">
    <source>
        <dbReference type="Proteomes" id="UP000284006"/>
    </source>
</evidence>
<keyword evidence="3" id="KW-1185">Reference proteome</keyword>
<dbReference type="Proteomes" id="UP000284006">
    <property type="component" value="Unassembled WGS sequence"/>
</dbReference>
<feature type="transmembrane region" description="Helical" evidence="1">
    <location>
        <begin position="43"/>
        <end position="64"/>
    </location>
</feature>
<sequence>MGASKEAELRRAKQVALAFLAGAAAIFAVTLFLPRAWWVELLAAFSEAAMVGALADWFAVVALFRRVPIPYVSRHTEIIPANQEKIADNLAQFVREKFLDTESLVGLIRRHDPAARVAEWLTQPDHTRQLGGQLV</sequence>
<dbReference type="EMBL" id="QYUP01000152">
    <property type="protein sequence ID" value="RJG11219.1"/>
    <property type="molecule type" value="Genomic_DNA"/>
</dbReference>
<feature type="non-terminal residue" evidence="2">
    <location>
        <position position="135"/>
    </location>
</feature>
<keyword evidence="1" id="KW-1133">Transmembrane helix</keyword>
<evidence type="ECO:0000313" key="2">
    <source>
        <dbReference type="EMBL" id="RJG11219.1"/>
    </source>
</evidence>
<dbReference type="AlphaFoldDB" id="A0A418XFI0"/>
<evidence type="ECO:0000256" key="1">
    <source>
        <dbReference type="SAM" id="Phobius"/>
    </source>
</evidence>
<keyword evidence="1" id="KW-0812">Transmembrane</keyword>
<dbReference type="PANTHER" id="PTHR38442">
    <property type="entry name" value="INNER MEMBRANE PROTEIN-RELATED"/>
    <property type="match status" value="1"/>
</dbReference>
<gene>
    <name evidence="2" type="ORF">D3872_20905</name>
</gene>
<protein>
    <submittedName>
        <fullName evidence="2">DUF445 family protein</fullName>
    </submittedName>
</protein>
<feature type="transmembrane region" description="Helical" evidence="1">
    <location>
        <begin position="15"/>
        <end position="37"/>
    </location>
</feature>
<reference evidence="2 3" key="1">
    <citation type="submission" date="2018-09" db="EMBL/GenBank/DDBJ databases">
        <authorList>
            <person name="Zhu H."/>
        </authorList>
    </citation>
    <scope>NUCLEOTIDE SEQUENCE [LARGE SCALE GENOMIC DNA]</scope>
    <source>
        <strain evidence="2 3">K1S02-61</strain>
    </source>
</reference>